<dbReference type="Proteomes" id="UP000199440">
    <property type="component" value="Unassembled WGS sequence"/>
</dbReference>
<comment type="subcellular location">
    <subcellularLocation>
        <location evidence="1 8">Cell outer membrane</location>
        <topology evidence="1 8">Multi-pass membrane protein</topology>
    </subcellularLocation>
</comment>
<dbReference type="InterPro" id="IPR023996">
    <property type="entry name" value="TonB-dep_OMP_SusC/RagA"/>
</dbReference>
<evidence type="ECO:0000256" key="4">
    <source>
        <dbReference type="ARBA" id="ARBA00022692"/>
    </source>
</evidence>
<dbReference type="RefSeq" id="WP_089885962.1">
    <property type="nucleotide sequence ID" value="NZ_FNGV01000001.1"/>
</dbReference>
<dbReference type="Pfam" id="PF13715">
    <property type="entry name" value="CarbopepD_reg_2"/>
    <property type="match status" value="1"/>
</dbReference>
<feature type="domain" description="TonB-dependent receptor-like beta-barrel" evidence="10">
    <location>
        <begin position="440"/>
        <end position="779"/>
    </location>
</feature>
<dbReference type="SUPFAM" id="SSF56935">
    <property type="entry name" value="Porins"/>
    <property type="match status" value="1"/>
</dbReference>
<dbReference type="InterPro" id="IPR039426">
    <property type="entry name" value="TonB-dep_rcpt-like"/>
</dbReference>
<reference evidence="12 13" key="1">
    <citation type="submission" date="2016-10" db="EMBL/GenBank/DDBJ databases">
        <authorList>
            <person name="de Groot N.N."/>
        </authorList>
    </citation>
    <scope>NUCLEOTIDE SEQUENCE [LARGE SCALE GENOMIC DNA]</scope>
    <source>
        <strain evidence="12 13">DSM 19886</strain>
    </source>
</reference>
<evidence type="ECO:0000256" key="1">
    <source>
        <dbReference type="ARBA" id="ARBA00004571"/>
    </source>
</evidence>
<dbReference type="InterPro" id="IPR012910">
    <property type="entry name" value="Plug_dom"/>
</dbReference>
<dbReference type="Gene3D" id="2.40.170.20">
    <property type="entry name" value="TonB-dependent receptor, beta-barrel domain"/>
    <property type="match status" value="1"/>
</dbReference>
<dbReference type="InterPro" id="IPR000531">
    <property type="entry name" value="Beta-barrel_TonB"/>
</dbReference>
<evidence type="ECO:0000256" key="5">
    <source>
        <dbReference type="ARBA" id="ARBA00023077"/>
    </source>
</evidence>
<dbReference type="GO" id="GO:0009279">
    <property type="term" value="C:cell outer membrane"/>
    <property type="evidence" value="ECO:0007669"/>
    <property type="project" value="UniProtKB-SubCell"/>
</dbReference>
<dbReference type="FunFam" id="2.170.130.10:FF:000003">
    <property type="entry name" value="SusC/RagA family TonB-linked outer membrane protein"/>
    <property type="match status" value="1"/>
</dbReference>
<keyword evidence="6 8" id="KW-0472">Membrane</keyword>
<dbReference type="SUPFAM" id="SSF49464">
    <property type="entry name" value="Carboxypeptidase regulatory domain-like"/>
    <property type="match status" value="1"/>
</dbReference>
<dbReference type="EMBL" id="FNGV01000001">
    <property type="protein sequence ID" value="SDL49349.1"/>
    <property type="molecule type" value="Genomic_DNA"/>
</dbReference>
<dbReference type="Pfam" id="PF07715">
    <property type="entry name" value="Plug"/>
    <property type="match status" value="1"/>
</dbReference>
<dbReference type="NCBIfam" id="TIGR04056">
    <property type="entry name" value="OMP_RagA_SusC"/>
    <property type="match status" value="1"/>
</dbReference>
<dbReference type="InterPro" id="IPR023997">
    <property type="entry name" value="TonB-dep_OMP_SusC/RagA_CS"/>
</dbReference>
<evidence type="ECO:0000256" key="9">
    <source>
        <dbReference type="RuleBase" id="RU003357"/>
    </source>
</evidence>
<name>A0A1G9KI95_9FLAO</name>
<proteinExistence type="inferred from homology"/>
<dbReference type="InterPro" id="IPR008969">
    <property type="entry name" value="CarboxyPept-like_regulatory"/>
</dbReference>
<keyword evidence="3 8" id="KW-1134">Transmembrane beta strand</keyword>
<evidence type="ECO:0000313" key="13">
    <source>
        <dbReference type="Proteomes" id="UP000199440"/>
    </source>
</evidence>
<organism evidence="12 13">
    <name type="scientific">Kriegella aquimaris</name>
    <dbReference type="NCBI Taxonomy" id="192904"/>
    <lineage>
        <taxon>Bacteria</taxon>
        <taxon>Pseudomonadati</taxon>
        <taxon>Bacteroidota</taxon>
        <taxon>Flavobacteriia</taxon>
        <taxon>Flavobacteriales</taxon>
        <taxon>Flavobacteriaceae</taxon>
        <taxon>Kriegella</taxon>
    </lineage>
</organism>
<dbReference type="NCBIfam" id="TIGR04057">
    <property type="entry name" value="SusC_RagA_signa"/>
    <property type="match status" value="1"/>
</dbReference>
<evidence type="ECO:0000256" key="2">
    <source>
        <dbReference type="ARBA" id="ARBA00022448"/>
    </source>
</evidence>
<dbReference type="Gene3D" id="2.60.40.1120">
    <property type="entry name" value="Carboxypeptidase-like, regulatory domain"/>
    <property type="match status" value="1"/>
</dbReference>
<comment type="similarity">
    <text evidence="8 9">Belongs to the TonB-dependent receptor family.</text>
</comment>
<evidence type="ECO:0000256" key="3">
    <source>
        <dbReference type="ARBA" id="ARBA00022452"/>
    </source>
</evidence>
<dbReference type="InterPro" id="IPR037066">
    <property type="entry name" value="Plug_dom_sf"/>
</dbReference>
<protein>
    <submittedName>
        <fullName evidence="12">TonB-linked outer membrane protein, SusC/RagA family</fullName>
    </submittedName>
</protein>
<keyword evidence="4 8" id="KW-0812">Transmembrane</keyword>
<feature type="domain" description="TonB-dependent receptor plug" evidence="11">
    <location>
        <begin position="116"/>
        <end position="229"/>
    </location>
</feature>
<evidence type="ECO:0000256" key="8">
    <source>
        <dbReference type="PROSITE-ProRule" id="PRU01360"/>
    </source>
</evidence>
<evidence type="ECO:0000313" key="12">
    <source>
        <dbReference type="EMBL" id="SDL49349.1"/>
    </source>
</evidence>
<dbReference type="Pfam" id="PF00593">
    <property type="entry name" value="TonB_dep_Rec_b-barrel"/>
    <property type="match status" value="1"/>
</dbReference>
<dbReference type="InterPro" id="IPR036942">
    <property type="entry name" value="Beta-barrel_TonB_sf"/>
</dbReference>
<evidence type="ECO:0000259" key="10">
    <source>
        <dbReference type="Pfam" id="PF00593"/>
    </source>
</evidence>
<dbReference type="Gene3D" id="2.170.130.10">
    <property type="entry name" value="TonB-dependent receptor, plug domain"/>
    <property type="match status" value="1"/>
</dbReference>
<keyword evidence="5 9" id="KW-0798">TonB box</keyword>
<dbReference type="OrthoDB" id="9768177at2"/>
<dbReference type="PROSITE" id="PS52016">
    <property type="entry name" value="TONB_DEPENDENT_REC_3"/>
    <property type="match status" value="1"/>
</dbReference>
<keyword evidence="13" id="KW-1185">Reference proteome</keyword>
<gene>
    <name evidence="12" type="ORF">SAMN04488514_1011001</name>
</gene>
<accession>A0A1G9KI95</accession>
<keyword evidence="2 8" id="KW-0813">Transport</keyword>
<evidence type="ECO:0000259" key="11">
    <source>
        <dbReference type="Pfam" id="PF07715"/>
    </source>
</evidence>
<keyword evidence="7 8" id="KW-0998">Cell outer membrane</keyword>
<dbReference type="STRING" id="192904.SAMN04488514_1011001"/>
<dbReference type="AlphaFoldDB" id="A0A1G9KI95"/>
<dbReference type="PROSITE" id="PS51257">
    <property type="entry name" value="PROKAR_LIPOPROTEIN"/>
    <property type="match status" value="1"/>
</dbReference>
<evidence type="ECO:0000256" key="7">
    <source>
        <dbReference type="ARBA" id="ARBA00023237"/>
    </source>
</evidence>
<evidence type="ECO:0000256" key="6">
    <source>
        <dbReference type="ARBA" id="ARBA00023136"/>
    </source>
</evidence>
<sequence length="1025" mass="112162">MERLIKNGLFLSILFLSCAIFAQEIKVSGIVTDDVSGTPIPGASVVEKGTTNGAATDFDGNYTLNVSADAVLVFSSLGYTTKEISVNGKTKIDVILIEDAAQLDEVVVVGYGTQKKENLTGAVGVVTAEDMGSQPITSAGSAMHGRVAGIQMIQGSSQPGRNSPVFQIRGVGTIRSGIDGQNSASAPLILIDGVQGTMDDIHPSDIESFSVLKDAASAAIYGVKAANGVVLITTKRGKDRAARVTINSYYGVQSATTTPTVMNPYQFALAFNEAYTNVGQPALYSDELLGIIKEGTDPRLYNGNLFDEGYRKAAPLINHYFSVTGGNDKVKYMISAGYQDHEGILIETGATRYNFRSNIDITLSEKFRAGLNIAGSSSDAYEPNYSGYGATQVVRDMIRKYPFAPIFQPDGTIAMGSSLLTPEQDANAINPIALAKYGGQDNRKTLRVIPNLYFEYLPIKELVIKVNGSANVESSRNTFRQNKLTVSDGTTITTNNGLGTLSERAISEQLTMLEITANYNKSFGESNLTLLGGYAYQKYRYDFLRGDNEGYSYDFLSELDAGDGNPSVSGNATEYSLLSYFGRVNYGYADKYLFEANIRYDGSSQFLGDNRFAVFPSFSVGWNLAKEHFMENFSNINLFKFRAGWGQLGNNQVGNYPGVPTINLNQPYAFGGSLAPGSAITALANPDITWETTTTTNIGLDARFFDHRLTIEGDYYIRKGTDVLLTPPIVSTLGNVTAPFQNFGAIENKGWETSIGYSDMIGEHFNFGVSFNWTHNDNKIIKLDDEFISANKIINREGEPINSFYGHRIVGIFQTDEQAQDSDTYGIQPGGATVSAGDYIWEDTNGDGIVDSKDKVIIGDPNIRNNYGFSLDMSYKGFDFRTVFQGVLGRDVEKGVFGYDARANQNMDTWFLDRWTPENTDTDVPRVARGYKYNTSLFVGPAISSAIVDASYLRMKHIEVGYSLPQDVISKFGIQKMRWFISGENVFTVTNFTDGYDPEDSRTFNNNNDSYPLAKTFSLGVNLIF</sequence>